<name>A0A1B0FBB6_GLOMM</name>
<dbReference type="EMBL" id="CCAG010014907">
    <property type="status" value="NOT_ANNOTATED_CDS"/>
    <property type="molecule type" value="Genomic_DNA"/>
</dbReference>
<dbReference type="HAMAP" id="MF_00235">
    <property type="entry name" value="Adenylate_kinase_Adk"/>
    <property type="match status" value="1"/>
</dbReference>
<protein>
    <recommendedName>
        <fullName evidence="6">tRNA-splicing endonuclease subunit Sen54 N-terminal domain-containing protein</fullName>
    </recommendedName>
</protein>
<evidence type="ECO:0000313" key="8">
    <source>
        <dbReference type="Proteomes" id="UP000092444"/>
    </source>
</evidence>
<accession>A0A1B0FBB6</accession>
<dbReference type="STRING" id="37546.A0A1B0FBB6"/>
<keyword evidence="8" id="KW-1185">Reference proteome</keyword>
<evidence type="ECO:0000256" key="1">
    <source>
        <dbReference type="ARBA" id="ARBA00022679"/>
    </source>
</evidence>
<dbReference type="InterPro" id="IPR000850">
    <property type="entry name" value="Adenylat/UMP-CMP_kin"/>
</dbReference>
<evidence type="ECO:0000256" key="5">
    <source>
        <dbReference type="SAM" id="Coils"/>
    </source>
</evidence>
<dbReference type="PhylomeDB" id="A0A1B0FBB6"/>
<dbReference type="AlphaFoldDB" id="A0A1B0FBB6"/>
<sequence length="576" mass="66972">MDFQITNDVVEIEPKTKYLRGSELILLRNKDVGIPSAGLKKTIPKDAEEEVKELEKLYDCLEQQLSRSHIERLAGRTLAEWDHEAQTVRVIRKDGKFEHFGFNKHGQHYLEYYEALFLLEKNRLQLEYNSCVVSIEQSYLLLIGEKRSQRCDEYLVYSIMTRSGYILNKYENRPKAHSHRKQEIRTREDCIWHILEMEIEQEKKSQKEQIVPDYVRKYIDYTKIKQQFQQIKESIKTPEKRTQNIGYKDCENDLDFRKKMQTNLKRPAQDDNDCNYWHKIKRNCTLSTPGTATANTSNESLIDFLKTDVEYERFRETFHKLNIIPLKSYDTENEDAKDDSSAEILPINFDVYLHNEGYRKSSPGSPQFRLFMCHQMAMQKEANDKQKAEELRRQQSCFKVPIIWVLGGPGSGKGTQCEKIVQKYGFVHLSTGDLLRAEVASGSPKGKDLAIIMKEGRLVSNDAVLDYPREKNQGVAFEQKIAPVDLIIYFECEDETLINRIMGRAAASTEKRADDNEQTVKARILTFRGNTNAILSQYTDRTLTLNAERTVDEIFCDVTCALDCLLQKKNLKASDR</sequence>
<dbReference type="Gene3D" id="3.40.50.300">
    <property type="entry name" value="P-loop containing nucleotide triphosphate hydrolases"/>
    <property type="match status" value="2"/>
</dbReference>
<feature type="coiled-coil region" evidence="5">
    <location>
        <begin position="44"/>
        <end position="71"/>
    </location>
</feature>
<organism evidence="7 8">
    <name type="scientific">Glossina morsitans morsitans</name>
    <name type="common">Savannah tsetse fly</name>
    <dbReference type="NCBI Taxonomy" id="37546"/>
    <lineage>
        <taxon>Eukaryota</taxon>
        <taxon>Metazoa</taxon>
        <taxon>Ecdysozoa</taxon>
        <taxon>Arthropoda</taxon>
        <taxon>Hexapoda</taxon>
        <taxon>Insecta</taxon>
        <taxon>Pterygota</taxon>
        <taxon>Neoptera</taxon>
        <taxon>Endopterygota</taxon>
        <taxon>Diptera</taxon>
        <taxon>Brachycera</taxon>
        <taxon>Muscomorpha</taxon>
        <taxon>Hippoboscoidea</taxon>
        <taxon>Glossinidae</taxon>
        <taxon>Glossina</taxon>
    </lineage>
</organism>
<feature type="domain" description="tRNA-splicing endonuclease subunit Sen54 N-terminal" evidence="6">
    <location>
        <begin position="64"/>
        <end position="127"/>
    </location>
</feature>
<dbReference type="SUPFAM" id="SSF52540">
    <property type="entry name" value="P-loop containing nucleoside triphosphate hydrolases"/>
    <property type="match status" value="1"/>
</dbReference>
<dbReference type="GO" id="GO:0019205">
    <property type="term" value="F:nucleobase-containing compound kinase activity"/>
    <property type="evidence" value="ECO:0007669"/>
    <property type="project" value="InterPro"/>
</dbReference>
<keyword evidence="3 4" id="KW-0418">Kinase</keyword>
<comment type="similarity">
    <text evidence="4">Belongs to the adenylate kinase family.</text>
</comment>
<dbReference type="PANTHER" id="PTHR23359">
    <property type="entry name" value="NUCLEOTIDE KINASE"/>
    <property type="match status" value="1"/>
</dbReference>
<keyword evidence="5" id="KW-0175">Coiled coil</keyword>
<dbReference type="Pfam" id="PF12928">
    <property type="entry name" value="tRNA_int_end_N2"/>
    <property type="match status" value="1"/>
</dbReference>
<dbReference type="GO" id="GO:0005524">
    <property type="term" value="F:ATP binding"/>
    <property type="evidence" value="ECO:0007669"/>
    <property type="project" value="InterPro"/>
</dbReference>
<evidence type="ECO:0000256" key="2">
    <source>
        <dbReference type="ARBA" id="ARBA00022741"/>
    </source>
</evidence>
<evidence type="ECO:0000259" key="6">
    <source>
        <dbReference type="Pfam" id="PF12928"/>
    </source>
</evidence>
<dbReference type="EnsemblMetazoa" id="GMOY000825-RA">
    <property type="protein sequence ID" value="GMOY000825-PA"/>
    <property type="gene ID" value="GMOY000825"/>
</dbReference>
<keyword evidence="2" id="KW-0547">Nucleotide-binding</keyword>
<evidence type="ECO:0000256" key="4">
    <source>
        <dbReference type="RuleBase" id="RU003330"/>
    </source>
</evidence>
<evidence type="ECO:0000313" key="7">
    <source>
        <dbReference type="EnsemblMetazoa" id="GMOY000825-PA"/>
    </source>
</evidence>
<proteinExistence type="inferred from homology"/>
<dbReference type="InterPro" id="IPR027417">
    <property type="entry name" value="P-loop_NTPase"/>
</dbReference>
<evidence type="ECO:0000256" key="3">
    <source>
        <dbReference type="ARBA" id="ARBA00022777"/>
    </source>
</evidence>
<dbReference type="InterPro" id="IPR024336">
    <property type="entry name" value="tRNA_splic_suSen54_N"/>
</dbReference>
<dbReference type="GO" id="GO:0006139">
    <property type="term" value="P:nucleobase-containing compound metabolic process"/>
    <property type="evidence" value="ECO:0007669"/>
    <property type="project" value="InterPro"/>
</dbReference>
<dbReference type="Proteomes" id="UP000092444">
    <property type="component" value="Unassembled WGS sequence"/>
</dbReference>
<keyword evidence="1 4" id="KW-0808">Transferase</keyword>
<reference evidence="7" key="1">
    <citation type="submission" date="2020-05" db="UniProtKB">
        <authorList>
            <consortium name="EnsemblMetazoa"/>
        </authorList>
    </citation>
    <scope>IDENTIFICATION</scope>
    <source>
        <strain evidence="7">Yale</strain>
    </source>
</reference>
<dbReference type="CDD" id="cd01428">
    <property type="entry name" value="ADK"/>
    <property type="match status" value="1"/>
</dbReference>
<dbReference type="PRINTS" id="PR00094">
    <property type="entry name" value="ADENYLTKNASE"/>
</dbReference>
<dbReference type="Pfam" id="PF00406">
    <property type="entry name" value="ADK"/>
    <property type="match status" value="2"/>
</dbReference>